<dbReference type="InterPro" id="IPR005586">
    <property type="entry name" value="ABC_trans_aux"/>
</dbReference>
<dbReference type="Proteomes" id="UP000255265">
    <property type="component" value="Unassembled WGS sequence"/>
</dbReference>
<proteinExistence type="predicted"/>
<dbReference type="AlphaFoldDB" id="A0A370FU95"/>
<protein>
    <submittedName>
        <fullName evidence="2">Cholesterol transport system auxiliary component</fullName>
    </submittedName>
</protein>
<dbReference type="Gene3D" id="3.40.50.10610">
    <property type="entry name" value="ABC-type transport auxiliary lipoprotein component"/>
    <property type="match status" value="1"/>
</dbReference>
<feature type="domain" description="ABC-type transport auxiliary lipoprotein component" evidence="1">
    <location>
        <begin position="80"/>
        <end position="240"/>
    </location>
</feature>
<reference evidence="2 3" key="1">
    <citation type="submission" date="2018-07" db="EMBL/GenBank/DDBJ databases">
        <title>Genomic Encyclopedia of Type Strains, Phase IV (KMG-IV): sequencing the most valuable type-strain genomes for metagenomic binning, comparative biology and taxonomic classification.</title>
        <authorList>
            <person name="Goeker M."/>
        </authorList>
    </citation>
    <scope>NUCLEOTIDE SEQUENCE [LARGE SCALE GENOMIC DNA]</scope>
    <source>
        <strain evidence="2 3">DSM 21352</strain>
    </source>
</reference>
<keyword evidence="3" id="KW-1185">Reference proteome</keyword>
<name>A0A370FU95_9BURK</name>
<evidence type="ECO:0000313" key="3">
    <source>
        <dbReference type="Proteomes" id="UP000255265"/>
    </source>
</evidence>
<dbReference type="EMBL" id="QQAV01000001">
    <property type="protein sequence ID" value="RDI29328.1"/>
    <property type="molecule type" value="Genomic_DNA"/>
</dbReference>
<dbReference type="SUPFAM" id="SSF159594">
    <property type="entry name" value="XCC0632-like"/>
    <property type="match status" value="1"/>
</dbReference>
<organism evidence="2 3">
    <name type="scientific">Pseudacidovorax intermedius</name>
    <dbReference type="NCBI Taxonomy" id="433924"/>
    <lineage>
        <taxon>Bacteria</taxon>
        <taxon>Pseudomonadati</taxon>
        <taxon>Pseudomonadota</taxon>
        <taxon>Betaproteobacteria</taxon>
        <taxon>Burkholderiales</taxon>
        <taxon>Comamonadaceae</taxon>
        <taxon>Pseudacidovorax</taxon>
    </lineage>
</organism>
<dbReference type="STRING" id="433924.NS331_03860"/>
<evidence type="ECO:0000259" key="1">
    <source>
        <dbReference type="Pfam" id="PF03886"/>
    </source>
</evidence>
<dbReference type="RefSeq" id="WP_114801959.1">
    <property type="nucleotide sequence ID" value="NZ_QQAV01000001.1"/>
</dbReference>
<dbReference type="Pfam" id="PF03886">
    <property type="entry name" value="ABC_trans_aux"/>
    <property type="match status" value="1"/>
</dbReference>
<dbReference type="OrthoDB" id="5568302at2"/>
<evidence type="ECO:0000313" key="2">
    <source>
        <dbReference type="EMBL" id="RDI29328.1"/>
    </source>
</evidence>
<accession>A0A370FU95</accession>
<comment type="caution">
    <text evidence="2">The sequence shown here is derived from an EMBL/GenBank/DDBJ whole genome shotgun (WGS) entry which is preliminary data.</text>
</comment>
<sequence length="248" mass="26234">MSRLIHPRSLFEVPVAPRRSSASEPQGPGGGIARRASVACQALLAAAALALAACSALPDKPHRSISYDFGPGPLAPAVTASAATAALPPITLADLDTSASRLEGTALNYRLGYEEAQALRPYATARWTQPPLQLFRQRLRDALAEQRTVLGTLEAGNLAREGRSSEVLRISLDEFSHYFASPTLSSGLVRVRATLLSLSPTGERVLGQRVFVVQRPAATADAAGGAKALASASDEVIADMVRWVNSRR</sequence>
<gene>
    <name evidence="2" type="ORF">DFR41_1011084</name>
</gene>